<dbReference type="Pfam" id="PF13442">
    <property type="entry name" value="Cytochrome_CBB3"/>
    <property type="match status" value="1"/>
</dbReference>
<dbReference type="eggNOG" id="COG2863">
    <property type="taxonomic scope" value="Bacteria"/>
</dbReference>
<evidence type="ECO:0000256" key="2">
    <source>
        <dbReference type="ARBA" id="ARBA00022723"/>
    </source>
</evidence>
<gene>
    <name evidence="6" type="ordered locus">Thivi_0143</name>
</gene>
<organism evidence="6 7">
    <name type="scientific">Thiocystis violascens (strain ATCC 17096 / DSM 198 / 6111)</name>
    <name type="common">Chromatium violascens</name>
    <dbReference type="NCBI Taxonomy" id="765911"/>
    <lineage>
        <taxon>Bacteria</taxon>
        <taxon>Pseudomonadati</taxon>
        <taxon>Pseudomonadota</taxon>
        <taxon>Gammaproteobacteria</taxon>
        <taxon>Chromatiales</taxon>
        <taxon>Chromatiaceae</taxon>
        <taxon>Thiocystis</taxon>
    </lineage>
</organism>
<feature type="domain" description="Cytochrome c" evidence="5">
    <location>
        <begin position="46"/>
        <end position="126"/>
    </location>
</feature>
<dbReference type="PROSITE" id="PS51007">
    <property type="entry name" value="CYTC"/>
    <property type="match status" value="1"/>
</dbReference>
<keyword evidence="1 4" id="KW-0349">Heme</keyword>
<evidence type="ECO:0000259" key="5">
    <source>
        <dbReference type="PROSITE" id="PS51007"/>
    </source>
</evidence>
<evidence type="ECO:0000256" key="3">
    <source>
        <dbReference type="ARBA" id="ARBA00023004"/>
    </source>
</evidence>
<dbReference type="GO" id="GO:0020037">
    <property type="term" value="F:heme binding"/>
    <property type="evidence" value="ECO:0007669"/>
    <property type="project" value="InterPro"/>
</dbReference>
<protein>
    <submittedName>
        <fullName evidence="6">Cytochrome c553</fullName>
    </submittedName>
</protein>
<keyword evidence="2 4" id="KW-0479">Metal-binding</keyword>
<dbReference type="OrthoDB" id="5690796at2"/>
<dbReference type="InterPro" id="IPR036909">
    <property type="entry name" value="Cyt_c-like_dom_sf"/>
</dbReference>
<evidence type="ECO:0000313" key="7">
    <source>
        <dbReference type="Proteomes" id="UP000006062"/>
    </source>
</evidence>
<dbReference type="EMBL" id="CP003154">
    <property type="protein sequence ID" value="AFL72219.1"/>
    <property type="molecule type" value="Genomic_DNA"/>
</dbReference>
<evidence type="ECO:0000256" key="1">
    <source>
        <dbReference type="ARBA" id="ARBA00022617"/>
    </source>
</evidence>
<dbReference type="HOGENOM" id="CLU_1874509_0_0_6"/>
<dbReference type="RefSeq" id="WP_014776728.1">
    <property type="nucleotide sequence ID" value="NC_018012.1"/>
</dbReference>
<sequence length="136" mass="14723">MGIGDGWCWTENPSGRGEKWAMRRAATGLLIAACLSSGCDLGGRTGDPAVGQALYLELCLDCHGDYGELSAKKRSRPLRDLTADEIMGMLRKYQKVTDDTPWWAEFKSGLTDAQIGDLLAYLGTLQGGHTELARGN</sequence>
<accession>I3Y5F1</accession>
<keyword evidence="7" id="KW-1185">Reference proteome</keyword>
<keyword evidence="3 4" id="KW-0408">Iron</keyword>
<reference evidence="6 7" key="1">
    <citation type="submission" date="2012-06" db="EMBL/GenBank/DDBJ databases">
        <title>Complete sequence of Thiocystis violascens DSM 198.</title>
        <authorList>
            <consortium name="US DOE Joint Genome Institute"/>
            <person name="Lucas S."/>
            <person name="Han J."/>
            <person name="Lapidus A."/>
            <person name="Cheng J.-F."/>
            <person name="Goodwin L."/>
            <person name="Pitluck S."/>
            <person name="Peters L."/>
            <person name="Ovchinnikova G."/>
            <person name="Teshima H."/>
            <person name="Detter J.C."/>
            <person name="Han C."/>
            <person name="Tapia R."/>
            <person name="Land M."/>
            <person name="Hauser L."/>
            <person name="Kyrpides N."/>
            <person name="Ivanova N."/>
            <person name="Pagani I."/>
            <person name="Vogl K."/>
            <person name="Liu Z."/>
            <person name="Frigaard N.-U."/>
            <person name="Bryant D."/>
            <person name="Woyke T."/>
        </authorList>
    </citation>
    <scope>NUCLEOTIDE SEQUENCE [LARGE SCALE GENOMIC DNA]</scope>
    <source>
        <strain evidence="7">ATCC 17096 / DSM 198 / 6111</strain>
    </source>
</reference>
<proteinExistence type="predicted"/>
<evidence type="ECO:0000256" key="4">
    <source>
        <dbReference type="PROSITE-ProRule" id="PRU00433"/>
    </source>
</evidence>
<dbReference type="STRING" id="765911.Thivi_0143"/>
<dbReference type="Proteomes" id="UP000006062">
    <property type="component" value="Chromosome"/>
</dbReference>
<dbReference type="InterPro" id="IPR009056">
    <property type="entry name" value="Cyt_c-like_dom"/>
</dbReference>
<dbReference type="KEGG" id="tvi:Thivi_0143"/>
<evidence type="ECO:0000313" key="6">
    <source>
        <dbReference type="EMBL" id="AFL72219.1"/>
    </source>
</evidence>
<dbReference type="GO" id="GO:0046872">
    <property type="term" value="F:metal ion binding"/>
    <property type="evidence" value="ECO:0007669"/>
    <property type="project" value="UniProtKB-KW"/>
</dbReference>
<dbReference type="SUPFAM" id="SSF46626">
    <property type="entry name" value="Cytochrome c"/>
    <property type="match status" value="1"/>
</dbReference>
<dbReference type="AlphaFoldDB" id="I3Y5F1"/>
<dbReference type="GO" id="GO:0009055">
    <property type="term" value="F:electron transfer activity"/>
    <property type="evidence" value="ECO:0007669"/>
    <property type="project" value="InterPro"/>
</dbReference>
<name>I3Y5F1_THIV6</name>
<dbReference type="Gene3D" id="1.10.760.10">
    <property type="entry name" value="Cytochrome c-like domain"/>
    <property type="match status" value="1"/>
</dbReference>